<proteinExistence type="predicted"/>
<sequence>MHTRSVRPSEARRKQSCDRVFGKEKRPAKEIHAVRSSKCKNKGTFEKQRQTAEVPGGFGKLWKRRKLNLQTLDLILISLRTGILEFNPEIEKEAKRLRKETRLRKGQSSGATVALGNQSDSSSGTDIETESSPDTRQEIPETPEIIPNTTDTINIEQHNPINPNQRETIQMEENRNPERTLRQMMETDVTQTPIGIQYPALEPGMELKSGLVHHLPTYHGLENEDPHKHLKMFHIICSSMKPQGVTDDQIKLRAFPFSLADRAKDWLFYLPPGSVNSWPQMARAFLDKFYPATRASALRNDICGIRQGQNETLHDYWERFNSLCASCPQHQIPEQLLIQHFYEGLLPMERRLVDASSGGDIFSKTPQQSRELISTMAANSQHFGPRQDMRRDSIHRVNEVDTSNFESRLSDLTTVVQKLATGSSQQVMMCGICATVGHPTDMCPTLHEDAVEVNAMGGYQGQHHKQPDYHSSYNSSWRPNPNLSYAPKPLPQNALTRLQYPQQHQQSYQPRQQHQPHYQQHQTHHSQPSSSGMSLEDIVKSLATTTQKFQQETRTSISNLEAQMGELASSMSKLETRGKFPSQTEKNPRGDVNAITLRSGKKTGELDPKVIAREEEKEIEVPPVKETKVDDKAETSKIPTPLVIPPPFPSRLAASKKKEDEKDIMNIFRKMEINIPLLDAIQQIPRYAKILKDLCTNKRKLKGNERVSMSENVSAVLQRRLPPKCKDPGMFTVPCKIGDVMISHAMLDLGASINVMPYSVYSSLNVGPLTETGVIIQLADKSSIFPRGVLEDVLVQVNQLVFPADFYVIDLDEKPSSKSGLILLGRPFLKTARTIIDVHGGTLTMEFDGEKIEFNINEAMKYPSDVSSCHFVDVVEPLTQDLFELNTEDSLEMILSKGLDKKSLKSKMNYFALKPEIEETVNELDACKLMKYGVAQVGLSNSHEKLSPSIVQPPELELKVLPDHLKYAYLGNGDTLPVIISTHLTEPEENQLIKVLKEHKQAMGWTIADIKGLSPSTCMHKILLEDECKPSREAQRRLNPPMMEVVKKEILKLLDAGMIYPISDSKWVSLVQVVPKKTGITVMKNKEGELVPTRVQNGWRVCIDYRKLNASTRKDHFPLPFIDQMLERLAGKSHYCCLDGYSGFHQIPVAPEDQEKTTFTCPFGTFAYRRMPFGLCNAPATFQRCMVSIFSEYVESIIEVFMDDFTVYGNSFQECLANLTKILKRCIETNLVLNFEKCHFMVSQGLILGHIVSKKGIEVDKSKIDVIQSLPYPTSVREVRSFLGHAGFYRRFIKDFSKITRPMCLLLQKDVEFEFNQACQEAFDKLKELLTSAPVIQAPNWDLPFEIMCDASNYAIGAVLGQRVGRAPHVIYYASRTLDNAQSNYSTTEKELLAIVFALEKFRQYLLGVKVIVFSDHAALKYLMTKKDAKPRLIRWILLLQEFDLEIRDKSGSENLVADHLSRLVSQGEPSSLRDEFPDEHLFSLSNSNSLPWYSDIVNFLVTKRAPDTFTRAQKAKLKSDSKYYVWDDPYLWKHCPDQVIRRCVPQHEHQSVLQFCHEYACGGHFGPNRTLRKILECGLFWPTMTRDCYIFCKSCDRCQRTGNISQKDQMPQNPILICEIFDVWGIDFMGPFPVSFGNVYILLAVDYVSKWVEAKATRSDDAKTVIDFLKSNIFVRFGIPRALVSDRGTHFCNKAMEALLKKYNVIHRVSTAYHPQTNGQAEVSNREVKSILEKTVNPTRKDWSTRLEDALWAYRTAYKTPIGMSPYRLIYGKPCHLPVELEHRAFWAVKKCNFDIDEAGRHRKLQLQELEELRNDAYENTRIYKEKTKAFHDRSITRKNFIPGQKVLLYHSRLKLFPGKLRSRWMGPFIVDKIFDHGAVEIRSVDTGKIFKVNGHRLKPFYEGFNAGALDNTLLDAPEYE</sequence>
<evidence type="ECO:0000313" key="1">
    <source>
        <dbReference type="EMBL" id="KAI3792192.1"/>
    </source>
</evidence>
<keyword evidence="2" id="KW-1185">Reference proteome</keyword>
<reference evidence="1 2" key="2">
    <citation type="journal article" date="2022" name="Mol. Ecol. Resour.">
        <title>The genomes of chicory, endive, great burdock and yacon provide insights into Asteraceae paleo-polyploidization history and plant inulin production.</title>
        <authorList>
            <person name="Fan W."/>
            <person name="Wang S."/>
            <person name="Wang H."/>
            <person name="Wang A."/>
            <person name="Jiang F."/>
            <person name="Liu H."/>
            <person name="Zhao H."/>
            <person name="Xu D."/>
            <person name="Zhang Y."/>
        </authorList>
    </citation>
    <scope>NUCLEOTIDE SEQUENCE [LARGE SCALE GENOMIC DNA]</scope>
    <source>
        <strain evidence="2">cv. Punajuju</strain>
        <tissue evidence="1">Leaves</tissue>
    </source>
</reference>
<protein>
    <submittedName>
        <fullName evidence="1">Uncharacterized protein</fullName>
    </submittedName>
</protein>
<organism evidence="1 2">
    <name type="scientific">Cichorium intybus</name>
    <name type="common">Chicory</name>
    <dbReference type="NCBI Taxonomy" id="13427"/>
    <lineage>
        <taxon>Eukaryota</taxon>
        <taxon>Viridiplantae</taxon>
        <taxon>Streptophyta</taxon>
        <taxon>Embryophyta</taxon>
        <taxon>Tracheophyta</taxon>
        <taxon>Spermatophyta</taxon>
        <taxon>Magnoliopsida</taxon>
        <taxon>eudicotyledons</taxon>
        <taxon>Gunneridae</taxon>
        <taxon>Pentapetalae</taxon>
        <taxon>asterids</taxon>
        <taxon>campanulids</taxon>
        <taxon>Asterales</taxon>
        <taxon>Asteraceae</taxon>
        <taxon>Cichorioideae</taxon>
        <taxon>Cichorieae</taxon>
        <taxon>Cichoriinae</taxon>
        <taxon>Cichorium</taxon>
    </lineage>
</organism>
<evidence type="ECO:0000313" key="2">
    <source>
        <dbReference type="Proteomes" id="UP001055811"/>
    </source>
</evidence>
<dbReference type="EMBL" id="CM042009">
    <property type="protein sequence ID" value="KAI3792192.1"/>
    <property type="molecule type" value="Genomic_DNA"/>
</dbReference>
<dbReference type="Proteomes" id="UP001055811">
    <property type="component" value="Linkage Group LG01"/>
</dbReference>
<comment type="caution">
    <text evidence="1">The sequence shown here is derived from an EMBL/GenBank/DDBJ whole genome shotgun (WGS) entry which is preliminary data.</text>
</comment>
<accession>A0ACB9HB68</accession>
<name>A0ACB9HB68_CICIN</name>
<gene>
    <name evidence="1" type="ORF">L2E82_06064</name>
</gene>
<reference evidence="2" key="1">
    <citation type="journal article" date="2022" name="Mol. Ecol. Resour.">
        <title>The genomes of chicory, endive, great burdock and yacon provide insights into Asteraceae palaeo-polyploidization history and plant inulin production.</title>
        <authorList>
            <person name="Fan W."/>
            <person name="Wang S."/>
            <person name="Wang H."/>
            <person name="Wang A."/>
            <person name="Jiang F."/>
            <person name="Liu H."/>
            <person name="Zhao H."/>
            <person name="Xu D."/>
            <person name="Zhang Y."/>
        </authorList>
    </citation>
    <scope>NUCLEOTIDE SEQUENCE [LARGE SCALE GENOMIC DNA]</scope>
    <source>
        <strain evidence="2">cv. Punajuju</strain>
    </source>
</reference>